<dbReference type="GeneID" id="3257190"/>
<feature type="compositionally biased region" description="Basic residues" evidence="1">
    <location>
        <begin position="491"/>
        <end position="500"/>
    </location>
</feature>
<evidence type="ECO:0000313" key="2">
    <source>
        <dbReference type="EMBL" id="AAW42983.2"/>
    </source>
</evidence>
<name>Q5KIY6_CRYD1</name>
<accession>Q5KIY6</accession>
<dbReference type="RefSeq" id="XP_024512683.1">
    <property type="nucleotide sequence ID" value="XM_024656967.1"/>
</dbReference>
<feature type="region of interest" description="Disordered" evidence="1">
    <location>
        <begin position="30"/>
        <end position="57"/>
    </location>
</feature>
<dbReference type="VEuPathDB" id="FungiDB:CND01290"/>
<organism evidence="2 3">
    <name type="scientific">Cryptococcus deneoformans (strain JEC21 / ATCC MYA-565)</name>
    <name type="common">Cryptococcus neoformans var. neoformans serotype D</name>
    <dbReference type="NCBI Taxonomy" id="214684"/>
    <lineage>
        <taxon>Eukaryota</taxon>
        <taxon>Fungi</taxon>
        <taxon>Dikarya</taxon>
        <taxon>Basidiomycota</taxon>
        <taxon>Agaricomycotina</taxon>
        <taxon>Tremellomycetes</taxon>
        <taxon>Tremellales</taxon>
        <taxon>Cryptococcaceae</taxon>
        <taxon>Cryptococcus</taxon>
        <taxon>Cryptococcus neoformans species complex</taxon>
    </lineage>
</organism>
<gene>
    <name evidence="2" type="ordered locus">CND01290</name>
</gene>
<dbReference type="Proteomes" id="UP000002149">
    <property type="component" value="Chromosome 4"/>
</dbReference>
<feature type="region of interest" description="Disordered" evidence="1">
    <location>
        <begin position="601"/>
        <end position="625"/>
    </location>
</feature>
<dbReference type="InParanoid" id="Q5KIY6"/>
<protein>
    <submittedName>
        <fullName evidence="2">Uncharacterized protein</fullName>
    </submittedName>
</protein>
<accession>Q55TF2</accession>
<keyword evidence="3" id="KW-1185">Reference proteome</keyword>
<dbReference type="KEGG" id="cne:CND01290"/>
<feature type="region of interest" description="Disordered" evidence="1">
    <location>
        <begin position="474"/>
        <end position="500"/>
    </location>
</feature>
<evidence type="ECO:0000313" key="3">
    <source>
        <dbReference type="Proteomes" id="UP000002149"/>
    </source>
</evidence>
<proteinExistence type="predicted"/>
<feature type="region of interest" description="Disordered" evidence="1">
    <location>
        <begin position="393"/>
        <end position="417"/>
    </location>
</feature>
<dbReference type="PaxDb" id="214684-Q5KIY6"/>
<evidence type="ECO:0000256" key="1">
    <source>
        <dbReference type="SAM" id="MobiDB-lite"/>
    </source>
</evidence>
<dbReference type="OrthoDB" id="2575002at2759"/>
<reference evidence="2 3" key="1">
    <citation type="journal article" date="2005" name="Science">
        <title>The genome of the basidiomycetous yeast and human pathogen Cryptococcus neoformans.</title>
        <authorList>
            <person name="Loftus B.J."/>
            <person name="Fung E."/>
            <person name="Roncaglia P."/>
            <person name="Rowley D."/>
            <person name="Amedeo P."/>
            <person name="Bruno D."/>
            <person name="Vamathevan J."/>
            <person name="Miranda M."/>
            <person name="Anderson I.J."/>
            <person name="Fraser J.A."/>
            <person name="Allen J.E."/>
            <person name="Bosdet I.E."/>
            <person name="Brent M.R."/>
            <person name="Chiu R."/>
            <person name="Doering T.L."/>
            <person name="Donlin M.J."/>
            <person name="D'Souza C.A."/>
            <person name="Fox D.S."/>
            <person name="Grinberg V."/>
            <person name="Fu J."/>
            <person name="Fukushima M."/>
            <person name="Haas B.J."/>
            <person name="Huang J.C."/>
            <person name="Janbon G."/>
            <person name="Jones S.J."/>
            <person name="Koo H.L."/>
            <person name="Krzywinski M.I."/>
            <person name="Kwon-Chung J.K."/>
            <person name="Lengeler K.B."/>
            <person name="Maiti R."/>
            <person name="Marra M.A."/>
            <person name="Marra R.E."/>
            <person name="Mathewson C.A."/>
            <person name="Mitchell T.G."/>
            <person name="Pertea M."/>
            <person name="Riggs F.R."/>
            <person name="Salzberg S.L."/>
            <person name="Schein J.E."/>
            <person name="Shvartsbeyn A."/>
            <person name="Shin H."/>
            <person name="Shumway M."/>
            <person name="Specht C.A."/>
            <person name="Suh B.B."/>
            <person name="Tenney A."/>
            <person name="Utterback T.R."/>
            <person name="Wickes B.L."/>
            <person name="Wortman J.R."/>
            <person name="Wye N.H."/>
            <person name="Kronstad J.W."/>
            <person name="Lodge J.K."/>
            <person name="Heitman J."/>
            <person name="Davis R.W."/>
            <person name="Fraser C.M."/>
            <person name="Hyman R.W."/>
        </authorList>
    </citation>
    <scope>NUCLEOTIDE SEQUENCE [LARGE SCALE GENOMIC DNA]</scope>
    <source>
        <strain evidence="3">JEC21 / ATCC MYA-565</strain>
    </source>
</reference>
<dbReference type="EMBL" id="AE017344">
    <property type="protein sequence ID" value="AAW42983.2"/>
    <property type="molecule type" value="Genomic_DNA"/>
</dbReference>
<dbReference type="HOGENOM" id="CLU_769503_0_0_1"/>
<sequence length="625" mass="69596">MIPQGFSFSHSVDSAYRSYYDHRPASYQARLPPLKYSTPHELRGAPRRHRDGEPASLTSEMGACVRPIYPADYTESCYMEALQEEISGVLDRMESLHKIEGVAALSYLPPTPVDFPHSTSRESNSIIRCPEPIIHLSTPFTPLPNICFATPSSLEAKAIIQERRPFPDEFHSYLSEIFFESNVTGLDLEGEGEDGVETTLRMPSGNNGKQEHLFSGHTSLLAQGIFNDTVIPSSSSQEMMPQIIRRHSLATMDATVYEQSSSGASNPFSRSYDTQGDPFAPSYVLARERAKLYKHASISSARRTSEPLVRASCKLEDIKPKSKPVKETTLEPSLPVKAKEGYRSLTASLGVTSFDEMKSNNSPSIDSERKHFLSSNVYKLNPVTQSLGRGKALPLLTPRRPVPDKVQLPTPTTTPKISLKLGKRAGHVKSTPKTAGVSEGKAMERDAKALYPTPPSCPASPFSMSGASRLKKASISAPTPTPLFESPTINKGKKRKRRLSSKLKAMEIGEDESDGNFASHKSKKLRTLKNTRHSEDVEVFKYTKEEDNIILSHWDGCPPLPANILSTIQKDLVSRGFVARSLPALKFRVYNSLREQFEEKRLQMDRKRTKQESRRSRESRNSSRP</sequence>
<dbReference type="AlphaFoldDB" id="Q5KIY6"/>